<keyword evidence="5" id="KW-0808">Transferase</keyword>
<keyword evidence="6" id="KW-0648">Protein biosynthesis</keyword>
<dbReference type="InterPro" id="IPR002376">
    <property type="entry name" value="Formyl_transf_N"/>
</dbReference>
<name>A0A4W5PFB8_9TELE</name>
<dbReference type="EC" id="2.1.2.9" evidence="3"/>
<organism evidence="13 14">
    <name type="scientific">Hucho hucho</name>
    <name type="common">huchen</name>
    <dbReference type="NCBI Taxonomy" id="62062"/>
    <lineage>
        <taxon>Eukaryota</taxon>
        <taxon>Metazoa</taxon>
        <taxon>Chordata</taxon>
        <taxon>Craniata</taxon>
        <taxon>Vertebrata</taxon>
        <taxon>Euteleostomi</taxon>
        <taxon>Actinopterygii</taxon>
        <taxon>Neopterygii</taxon>
        <taxon>Teleostei</taxon>
        <taxon>Protacanthopterygii</taxon>
        <taxon>Salmoniformes</taxon>
        <taxon>Salmonidae</taxon>
        <taxon>Salmoninae</taxon>
        <taxon>Hucho</taxon>
    </lineage>
</organism>
<evidence type="ECO:0000256" key="4">
    <source>
        <dbReference type="ARBA" id="ARBA00014185"/>
    </source>
</evidence>
<dbReference type="GO" id="GO:0005739">
    <property type="term" value="C:mitochondrion"/>
    <property type="evidence" value="ECO:0007669"/>
    <property type="project" value="UniProtKB-SubCell"/>
</dbReference>
<feature type="domain" description="Formyl transferase N-terminal" evidence="11">
    <location>
        <begin position="130"/>
        <end position="231"/>
    </location>
</feature>
<dbReference type="Pfam" id="PF00551">
    <property type="entry name" value="Formyl_trans_N"/>
    <property type="match status" value="1"/>
</dbReference>
<evidence type="ECO:0000313" key="13">
    <source>
        <dbReference type="Ensembl" id="ENSHHUP00000060325.1"/>
    </source>
</evidence>
<dbReference type="CDD" id="cd08646">
    <property type="entry name" value="FMT_core_Met-tRNA-FMT_N"/>
    <property type="match status" value="1"/>
</dbReference>
<dbReference type="InterPro" id="IPR005793">
    <property type="entry name" value="Formyl_trans_C"/>
</dbReference>
<evidence type="ECO:0000259" key="11">
    <source>
        <dbReference type="Pfam" id="PF00551"/>
    </source>
</evidence>
<dbReference type="InterPro" id="IPR041711">
    <property type="entry name" value="Met-tRNA-FMT_N"/>
</dbReference>
<reference evidence="14" key="1">
    <citation type="submission" date="2018-06" db="EMBL/GenBank/DDBJ databases">
        <title>Genome assembly of Danube salmon.</title>
        <authorList>
            <person name="Macqueen D.J."/>
            <person name="Gundappa M.K."/>
        </authorList>
    </citation>
    <scope>NUCLEOTIDE SEQUENCE [LARGE SCALE GENOMIC DNA]</scope>
</reference>
<dbReference type="PANTHER" id="PTHR11138">
    <property type="entry name" value="METHIONYL-TRNA FORMYLTRANSFERASE"/>
    <property type="match status" value="1"/>
</dbReference>
<proteinExistence type="inferred from homology"/>
<comment type="similarity">
    <text evidence="2">Belongs to the Fmt family.</text>
</comment>
<comment type="subcellular location">
    <subcellularLocation>
        <location evidence="1">Mitochondrion</location>
    </subcellularLocation>
</comment>
<dbReference type="FunFam" id="3.40.50.12230:FF:000003">
    <property type="entry name" value="methionyl-tRNA formyltransferase, mitochondrial"/>
    <property type="match status" value="1"/>
</dbReference>
<dbReference type="GeneTree" id="ENSGT00390000017828"/>
<dbReference type="InterPro" id="IPR005794">
    <property type="entry name" value="Fmt"/>
</dbReference>
<dbReference type="PANTHER" id="PTHR11138:SF5">
    <property type="entry name" value="METHIONYL-TRNA FORMYLTRANSFERASE, MITOCHONDRIAL"/>
    <property type="match status" value="1"/>
</dbReference>
<evidence type="ECO:0000256" key="7">
    <source>
        <dbReference type="ARBA" id="ARBA00022946"/>
    </source>
</evidence>
<keyword evidence="7" id="KW-0809">Transit peptide</keyword>
<evidence type="ECO:0000256" key="1">
    <source>
        <dbReference type="ARBA" id="ARBA00004173"/>
    </source>
</evidence>
<dbReference type="InterPro" id="IPR036477">
    <property type="entry name" value="Formyl_transf_N_sf"/>
</dbReference>
<keyword evidence="8" id="KW-0496">Mitochondrion</keyword>
<dbReference type="NCBIfam" id="TIGR00460">
    <property type="entry name" value="fmt"/>
    <property type="match status" value="1"/>
</dbReference>
<dbReference type="Pfam" id="PF02911">
    <property type="entry name" value="Formyl_trans_C"/>
    <property type="match status" value="1"/>
</dbReference>
<dbReference type="AlphaFoldDB" id="A0A4W5PFB8"/>
<reference evidence="13" key="2">
    <citation type="submission" date="2025-08" db="UniProtKB">
        <authorList>
            <consortium name="Ensembl"/>
        </authorList>
    </citation>
    <scope>IDENTIFICATION</scope>
</reference>
<comment type="catalytic activity">
    <reaction evidence="9">
        <text>L-methionyl-tRNA(fMet) + (6R)-10-formyltetrahydrofolate = N-formyl-L-methionyl-tRNA(fMet) + (6S)-5,6,7,8-tetrahydrofolate + H(+)</text>
        <dbReference type="Rhea" id="RHEA:24380"/>
        <dbReference type="Rhea" id="RHEA-COMP:9952"/>
        <dbReference type="Rhea" id="RHEA-COMP:9953"/>
        <dbReference type="ChEBI" id="CHEBI:15378"/>
        <dbReference type="ChEBI" id="CHEBI:57453"/>
        <dbReference type="ChEBI" id="CHEBI:78530"/>
        <dbReference type="ChEBI" id="CHEBI:78844"/>
        <dbReference type="ChEBI" id="CHEBI:195366"/>
        <dbReference type="EC" id="2.1.2.9"/>
    </reaction>
    <physiologicalReaction direction="left-to-right" evidence="9">
        <dbReference type="Rhea" id="RHEA:24381"/>
    </physiologicalReaction>
</comment>
<dbReference type="Ensembl" id="ENSHHUT00000062385.1">
    <property type="protein sequence ID" value="ENSHHUP00000060325.1"/>
    <property type="gene ID" value="ENSHHUG00000035784.1"/>
</dbReference>
<evidence type="ECO:0000256" key="10">
    <source>
        <dbReference type="ARBA" id="ARBA00057846"/>
    </source>
</evidence>
<comment type="function">
    <text evidence="10">Methionyl-tRNA formyltransferase that formylates methionyl-tRNA in mitochondria and is crucial for translation initiation.</text>
</comment>
<evidence type="ECO:0000256" key="9">
    <source>
        <dbReference type="ARBA" id="ARBA00052555"/>
    </source>
</evidence>
<evidence type="ECO:0000256" key="3">
    <source>
        <dbReference type="ARBA" id="ARBA00012261"/>
    </source>
</evidence>
<protein>
    <recommendedName>
        <fullName evidence="4">Methionyl-tRNA formyltransferase, mitochondrial</fullName>
        <ecNumber evidence="3">2.1.2.9</ecNumber>
    </recommendedName>
</protein>
<dbReference type="STRING" id="62062.ENSHHUP00000060325"/>
<evidence type="ECO:0000259" key="12">
    <source>
        <dbReference type="Pfam" id="PF02911"/>
    </source>
</evidence>
<evidence type="ECO:0000256" key="6">
    <source>
        <dbReference type="ARBA" id="ARBA00022917"/>
    </source>
</evidence>
<keyword evidence="14" id="KW-1185">Reference proteome</keyword>
<evidence type="ECO:0000256" key="8">
    <source>
        <dbReference type="ARBA" id="ARBA00023128"/>
    </source>
</evidence>
<evidence type="ECO:0000256" key="5">
    <source>
        <dbReference type="ARBA" id="ARBA00022679"/>
    </source>
</evidence>
<dbReference type="Proteomes" id="UP000314982">
    <property type="component" value="Unassembled WGS sequence"/>
</dbReference>
<evidence type="ECO:0000256" key="2">
    <source>
        <dbReference type="ARBA" id="ARBA00010699"/>
    </source>
</evidence>
<feature type="domain" description="Formyl transferase C-terminal" evidence="12">
    <location>
        <begin position="255"/>
        <end position="358"/>
    </location>
</feature>
<accession>A0A4W5PFB8</accession>
<dbReference type="Gene3D" id="3.40.50.12230">
    <property type="match status" value="1"/>
</dbReference>
<dbReference type="GO" id="GO:0004479">
    <property type="term" value="F:methionyl-tRNA formyltransferase activity"/>
    <property type="evidence" value="ECO:0007669"/>
    <property type="project" value="UniProtKB-EC"/>
</dbReference>
<evidence type="ECO:0000313" key="14">
    <source>
        <dbReference type="Proteomes" id="UP000314982"/>
    </source>
</evidence>
<reference evidence="13" key="3">
    <citation type="submission" date="2025-09" db="UniProtKB">
        <authorList>
            <consortium name="Ensembl"/>
        </authorList>
    </citation>
    <scope>IDENTIFICATION</scope>
</reference>
<dbReference type="SUPFAM" id="SSF53328">
    <property type="entry name" value="Formyltransferase"/>
    <property type="match status" value="1"/>
</dbReference>
<sequence length="401" mass="45254">MWNNVKGKVMGMKILHGFCKYCSQRHASVGVWVKRTPEKHRQYGQVPGKTRLLATRNYSTEPPWRVLFFGTDDFAVESLKLLSASRDSNDRVVESLEVVTLSNDVPVKKFSDQNKLPVHVWPLGDLQGRFDVGVVVSFGCLLREGLINQFPCGILNVHPSLLPRWRGPAPVFHTILHGDTITGVSVMQIRPKRFDVGPILHQEIYHVPDNFTADQLGATLATKGAQLLIDTLRTLPERITNRREQAQDGATLAPKISKSMSWIVWEEQTCVQIDRLFRAIAFRIPLRTIWMGKTIKLLDFAGKCNISLSGRGRIPVPGSMSYQKESNTLAVCCKDGWVGFKAVMLKKRLSAADFYNGYLHQSFQNRSGPPKQECLFHSNRDRTELHSAGEENSLTQQHTVH</sequence>